<keyword evidence="9 10" id="KW-0234">DNA repair</keyword>
<comment type="subunit">
    <text evidence="10">Interacts with PCNA. PCNA stimulates the nuclease activity without altering cleavage specificity.</text>
</comment>
<dbReference type="GO" id="GO:0008409">
    <property type="term" value="F:5'-3' exonuclease activity"/>
    <property type="evidence" value="ECO:0007669"/>
    <property type="project" value="UniProtKB-UniRule"/>
</dbReference>
<keyword evidence="8 10" id="KW-0460">Magnesium</keyword>
<dbReference type="Pfam" id="PF00752">
    <property type="entry name" value="XPG_N"/>
    <property type="match status" value="1"/>
</dbReference>
<evidence type="ECO:0000256" key="1">
    <source>
        <dbReference type="ARBA" id="ARBA00022705"/>
    </source>
</evidence>
<dbReference type="Gene3D" id="3.40.50.1010">
    <property type="entry name" value="5'-nuclease"/>
    <property type="match status" value="1"/>
</dbReference>
<evidence type="ECO:0000259" key="11">
    <source>
        <dbReference type="SMART" id="SM00484"/>
    </source>
</evidence>
<comment type="cofactor">
    <cofactor evidence="10">
        <name>Mg(2+)</name>
        <dbReference type="ChEBI" id="CHEBI:18420"/>
    </cofactor>
    <text evidence="10">Binds 2 magnesium ions per subunit. They probably participate in the reaction catalyzed by the enzyme. May bind an additional third magnesium ion after substrate binding.</text>
</comment>
<keyword evidence="2 10" id="KW-0540">Nuclease</keyword>
<comment type="function">
    <text evidence="10">Structure-specific nuclease with 5'-flap endonuclease and 5'-3' exonuclease activities involved in DNA replication and repair. During DNA replication, cleaves the 5'-overhanging flap structure that is generated by displacement synthesis when DNA polymerase encounters the 5'-end of a downstream Okazaki fragment. Binds the unpaired 3'-DNA end and kinks the DNA to facilitate 5' cleavage specificity. Cleaves one nucleotide into the double-stranded DNA from the junction in flap DNA, leaving a nick for ligation. Also involved in the base excision repair (BER) pathway. Acts as a genome stabilization factor that prevents flaps from equilibrating into structurs that lead to duplications and deletions. Also possesses 5'-3' exonuclease activity on nicked or gapped double-stranded DNA.</text>
</comment>
<accession>A0A8T3YHC0</accession>
<keyword evidence="6 10" id="KW-0378">Hydrolase</keyword>
<keyword evidence="1 10" id="KW-0235">DNA replication</keyword>
<organism evidence="13 14">
    <name type="scientific">Candidatus Iainarchaeum sp</name>
    <dbReference type="NCBI Taxonomy" id="3101447"/>
    <lineage>
        <taxon>Archaea</taxon>
        <taxon>Candidatus Iainarchaeota</taxon>
        <taxon>Candidatus Iainarchaeia</taxon>
        <taxon>Candidatus Iainarchaeales</taxon>
        <taxon>Candidatus Iainarchaeaceae</taxon>
        <taxon>Candidatus Iainarchaeum</taxon>
    </lineage>
</organism>
<dbReference type="EC" id="3.1.-.-" evidence="10"/>
<dbReference type="CDD" id="cd09897">
    <property type="entry name" value="H3TH_FEN1-XPG-like"/>
    <property type="match status" value="1"/>
</dbReference>
<keyword evidence="3 10" id="KW-0479">Metal-binding</keyword>
<dbReference type="AlphaFoldDB" id="A0A8T3YHC0"/>
<protein>
    <recommendedName>
        <fullName evidence="10">Flap endonuclease 1</fullName>
        <shortName evidence="10">FEN-1</shortName>
        <ecNumber evidence="10">3.1.-.-</ecNumber>
    </recommendedName>
    <alternativeName>
        <fullName evidence="10">Flap structure-specific endonuclease 1</fullName>
    </alternativeName>
</protein>
<dbReference type="Proteomes" id="UP000732298">
    <property type="component" value="Unassembled WGS sequence"/>
</dbReference>
<dbReference type="Pfam" id="PF00867">
    <property type="entry name" value="XPG_I"/>
    <property type="match status" value="1"/>
</dbReference>
<dbReference type="NCBIfam" id="TIGR03674">
    <property type="entry name" value="fen_arch"/>
    <property type="match status" value="1"/>
</dbReference>
<dbReference type="HAMAP" id="MF_00614">
    <property type="entry name" value="Fen"/>
    <property type="match status" value="1"/>
</dbReference>
<feature type="binding site" evidence="10">
    <location>
        <position position="154"/>
    </location>
    <ligand>
        <name>Mg(2+)</name>
        <dbReference type="ChEBI" id="CHEBI:18420"/>
        <label>1</label>
    </ligand>
</feature>
<proteinExistence type="inferred from homology"/>
<dbReference type="InterPro" id="IPR008918">
    <property type="entry name" value="HhH2"/>
</dbReference>
<dbReference type="PANTHER" id="PTHR11081:SF9">
    <property type="entry name" value="FLAP ENDONUCLEASE 1"/>
    <property type="match status" value="1"/>
</dbReference>
<dbReference type="CDD" id="cd09867">
    <property type="entry name" value="PIN_FEN1"/>
    <property type="match status" value="1"/>
</dbReference>
<evidence type="ECO:0000256" key="6">
    <source>
        <dbReference type="ARBA" id="ARBA00022801"/>
    </source>
</evidence>
<evidence type="ECO:0000259" key="12">
    <source>
        <dbReference type="SMART" id="SM00485"/>
    </source>
</evidence>
<keyword evidence="7 10" id="KW-0269">Exonuclease</keyword>
<evidence type="ECO:0000256" key="3">
    <source>
        <dbReference type="ARBA" id="ARBA00022723"/>
    </source>
</evidence>
<dbReference type="SMART" id="SM00279">
    <property type="entry name" value="HhH2"/>
    <property type="match status" value="1"/>
</dbReference>
<feature type="binding site" evidence="10">
    <location>
        <position position="27"/>
    </location>
    <ligand>
        <name>Mg(2+)</name>
        <dbReference type="ChEBI" id="CHEBI:18420"/>
        <label>1</label>
    </ligand>
</feature>
<dbReference type="GO" id="GO:0000287">
    <property type="term" value="F:magnesium ion binding"/>
    <property type="evidence" value="ECO:0007669"/>
    <property type="project" value="UniProtKB-UniRule"/>
</dbReference>
<dbReference type="Gene3D" id="1.10.150.20">
    <property type="entry name" value="5' to 3' exonuclease, C-terminal subdomain"/>
    <property type="match status" value="1"/>
</dbReference>
<dbReference type="SUPFAM" id="SSF47807">
    <property type="entry name" value="5' to 3' exonuclease, C-terminal subdomain"/>
    <property type="match status" value="1"/>
</dbReference>
<feature type="domain" description="XPG-I" evidence="11">
    <location>
        <begin position="140"/>
        <end position="221"/>
    </location>
</feature>
<dbReference type="InterPro" id="IPR006085">
    <property type="entry name" value="XPG_DNA_repair_N"/>
</dbReference>
<dbReference type="InterPro" id="IPR006086">
    <property type="entry name" value="XPG-I_dom"/>
</dbReference>
<dbReference type="PANTHER" id="PTHR11081">
    <property type="entry name" value="FLAP ENDONUCLEASE FAMILY MEMBER"/>
    <property type="match status" value="1"/>
</dbReference>
<dbReference type="GO" id="GO:0017108">
    <property type="term" value="F:5'-flap endonuclease activity"/>
    <property type="evidence" value="ECO:0007669"/>
    <property type="project" value="UniProtKB-UniRule"/>
</dbReference>
<dbReference type="InterPro" id="IPR036279">
    <property type="entry name" value="5-3_exonuclease_C_sf"/>
</dbReference>
<feature type="binding site" evidence="10">
    <location>
        <position position="175"/>
    </location>
    <ligand>
        <name>Mg(2+)</name>
        <dbReference type="ChEBI" id="CHEBI:18420"/>
        <label>2</label>
    </ligand>
</feature>
<evidence type="ECO:0000256" key="8">
    <source>
        <dbReference type="ARBA" id="ARBA00022842"/>
    </source>
</evidence>
<keyword evidence="4 10" id="KW-0255">Endonuclease</keyword>
<dbReference type="GO" id="GO:0043137">
    <property type="term" value="P:DNA replication, removal of RNA primer"/>
    <property type="evidence" value="ECO:0007669"/>
    <property type="project" value="UniProtKB-UniRule"/>
</dbReference>
<feature type="binding site" evidence="10">
    <location>
        <position position="80"/>
    </location>
    <ligand>
        <name>Mg(2+)</name>
        <dbReference type="ChEBI" id="CHEBI:18420"/>
        <label>1</label>
    </ligand>
</feature>
<sequence>MGTAIGDIVPRQGISLDSLNGRTLGFDSHNIIYQFLSSIRGEDGTPLKDSHGSVTSHLAGLFYRTINLAEKGVRPVFVFDGAPSALKGETLRRRRETRTEATHRHEEAVKAGDLEEARKWGSRALRLDEKMVSDAKQLLVLMGFPVVQAPGEGEAQVVAMAMAGRIDGCVSQDYDSLLFGAPVLYRNVGVSGKRKVPGRNIYADVEPEKIILEKVLSENGITRRKLIWLAMLVGTDFNEKFPGIGVKSALKLVKQNDSFDAIVAGAKSAPDFDWREVESLFMEPIVSQEYSIGFSAPQHDRLVDFLCGKHDFSNERVSRSLERLSAVFAEKSKQSTLGAWA</sequence>
<evidence type="ECO:0000256" key="10">
    <source>
        <dbReference type="HAMAP-Rule" id="MF_00614"/>
    </source>
</evidence>
<comment type="similarity">
    <text evidence="10">Belongs to the XPG/RAD2 endonuclease family. FEN1 subfamily.</text>
</comment>
<dbReference type="InterPro" id="IPR006084">
    <property type="entry name" value="XPG/Rad2"/>
</dbReference>
<dbReference type="InterPro" id="IPR019973">
    <property type="entry name" value="Flap_endonuc_arc"/>
</dbReference>
<reference evidence="13" key="1">
    <citation type="submission" date="2020-07" db="EMBL/GenBank/DDBJ databases">
        <title>Huge and variable diversity of episymbiotic CPR bacteria and DPANN archaea in groundwater ecosystems.</title>
        <authorList>
            <person name="He C.Y."/>
            <person name="Keren R."/>
            <person name="Whittaker M."/>
            <person name="Farag I.F."/>
            <person name="Doudna J."/>
            <person name="Cate J.H.D."/>
            <person name="Banfield J.F."/>
        </authorList>
    </citation>
    <scope>NUCLEOTIDE SEQUENCE</scope>
    <source>
        <strain evidence="13">NC_groundwater_1296_Ag_S-0.2um_52_80</strain>
    </source>
</reference>
<keyword evidence="5 10" id="KW-0227">DNA damage</keyword>
<feature type="region of interest" description="Interaction with PCNA" evidence="10">
    <location>
        <begin position="333"/>
        <end position="341"/>
    </location>
</feature>
<dbReference type="SMART" id="SM00484">
    <property type="entry name" value="XPGI"/>
    <property type="match status" value="1"/>
</dbReference>
<evidence type="ECO:0000256" key="7">
    <source>
        <dbReference type="ARBA" id="ARBA00022839"/>
    </source>
</evidence>
<dbReference type="FunFam" id="3.40.50.1010:FF:000016">
    <property type="entry name" value="Flap endonuclease 1"/>
    <property type="match status" value="1"/>
</dbReference>
<gene>
    <name evidence="10 13" type="primary">fen</name>
    <name evidence="13" type="ORF">HY544_00180</name>
</gene>
<evidence type="ECO:0000256" key="2">
    <source>
        <dbReference type="ARBA" id="ARBA00022722"/>
    </source>
</evidence>
<dbReference type="InterPro" id="IPR023426">
    <property type="entry name" value="Flap_endonuc"/>
</dbReference>
<comment type="caution">
    <text evidence="10">Lacks conserved residue(s) required for the propagation of feature annotation.</text>
</comment>
<feature type="domain" description="XPG N-terminal" evidence="12">
    <location>
        <begin position="1"/>
        <end position="101"/>
    </location>
</feature>
<dbReference type="SMART" id="SM00485">
    <property type="entry name" value="XPGN"/>
    <property type="match status" value="1"/>
</dbReference>
<feature type="binding site" evidence="10">
    <location>
        <position position="236"/>
    </location>
    <ligand>
        <name>Mg(2+)</name>
        <dbReference type="ChEBI" id="CHEBI:18420"/>
        <label>2</label>
    </ligand>
</feature>
<evidence type="ECO:0000256" key="5">
    <source>
        <dbReference type="ARBA" id="ARBA00022763"/>
    </source>
</evidence>
<dbReference type="GO" id="GO:0003677">
    <property type="term" value="F:DNA binding"/>
    <property type="evidence" value="ECO:0007669"/>
    <property type="project" value="UniProtKB-UniRule"/>
</dbReference>
<evidence type="ECO:0000256" key="4">
    <source>
        <dbReference type="ARBA" id="ARBA00022759"/>
    </source>
</evidence>
<evidence type="ECO:0000313" key="13">
    <source>
        <dbReference type="EMBL" id="MBI4209914.1"/>
    </source>
</evidence>
<feature type="region of interest" description="N-domain" evidence="10">
    <location>
        <begin position="1"/>
        <end position="98"/>
    </location>
</feature>
<dbReference type="PRINTS" id="PR00853">
    <property type="entry name" value="XPGRADSUPER"/>
</dbReference>
<evidence type="ECO:0000313" key="14">
    <source>
        <dbReference type="Proteomes" id="UP000732298"/>
    </source>
</evidence>
<dbReference type="GO" id="GO:0006281">
    <property type="term" value="P:DNA repair"/>
    <property type="evidence" value="ECO:0007669"/>
    <property type="project" value="UniProtKB-UniRule"/>
</dbReference>
<dbReference type="EMBL" id="JACQPB010000002">
    <property type="protein sequence ID" value="MBI4209914.1"/>
    <property type="molecule type" value="Genomic_DNA"/>
</dbReference>
<dbReference type="InterPro" id="IPR019974">
    <property type="entry name" value="XPG_CS"/>
</dbReference>
<dbReference type="InterPro" id="IPR029060">
    <property type="entry name" value="PIN-like_dom_sf"/>
</dbReference>
<dbReference type="SUPFAM" id="SSF88723">
    <property type="entry name" value="PIN domain-like"/>
    <property type="match status" value="1"/>
</dbReference>
<comment type="caution">
    <text evidence="13">The sequence shown here is derived from an EMBL/GenBank/DDBJ whole genome shotgun (WGS) entry which is preliminary data.</text>
</comment>
<name>A0A8T3YHC0_9ARCH</name>
<evidence type="ECO:0000256" key="9">
    <source>
        <dbReference type="ARBA" id="ARBA00023204"/>
    </source>
</evidence>
<feature type="binding site" evidence="10">
    <location>
        <position position="173"/>
    </location>
    <ligand>
        <name>Mg(2+)</name>
        <dbReference type="ChEBI" id="CHEBI:18420"/>
        <label>2</label>
    </ligand>
</feature>
<dbReference type="PROSITE" id="PS00841">
    <property type="entry name" value="XPG_1"/>
    <property type="match status" value="1"/>
</dbReference>
<feature type="binding site" evidence="10">
    <location>
        <position position="152"/>
    </location>
    <ligand>
        <name>Mg(2+)</name>
        <dbReference type="ChEBI" id="CHEBI:18420"/>
        <label>1</label>
    </ligand>
</feature>